<accession>A0ABV5UMQ5</accession>
<keyword evidence="1" id="KW-0812">Transmembrane</keyword>
<feature type="transmembrane region" description="Helical" evidence="1">
    <location>
        <begin position="20"/>
        <end position="39"/>
    </location>
</feature>
<dbReference type="Proteomes" id="UP001589536">
    <property type="component" value="Unassembled WGS sequence"/>
</dbReference>
<organism evidence="2 3">
    <name type="scientific">Arthrobacter methylotrophus</name>
    <dbReference type="NCBI Taxonomy" id="121291"/>
    <lineage>
        <taxon>Bacteria</taxon>
        <taxon>Bacillati</taxon>
        <taxon>Actinomycetota</taxon>
        <taxon>Actinomycetes</taxon>
        <taxon>Micrococcales</taxon>
        <taxon>Micrococcaceae</taxon>
        <taxon>Arthrobacter</taxon>
    </lineage>
</organism>
<dbReference type="SUPFAM" id="SSF103473">
    <property type="entry name" value="MFS general substrate transporter"/>
    <property type="match status" value="1"/>
</dbReference>
<gene>
    <name evidence="2" type="ORF">ACFFPI_00820</name>
</gene>
<comment type="caution">
    <text evidence="2">The sequence shown here is derived from an EMBL/GenBank/DDBJ whole genome shotgun (WGS) entry which is preliminary data.</text>
</comment>
<dbReference type="EMBL" id="JBHMBH010000006">
    <property type="protein sequence ID" value="MFB9712699.1"/>
    <property type="molecule type" value="Genomic_DNA"/>
</dbReference>
<evidence type="ECO:0000313" key="2">
    <source>
        <dbReference type="EMBL" id="MFB9712699.1"/>
    </source>
</evidence>
<feature type="non-terminal residue" evidence="2">
    <location>
        <position position="60"/>
    </location>
</feature>
<sequence>MTRSTALTTGRPSSTAITAVLALSGTLVALMQTLVVPLLPDFPGILGVSADDASWLVTAT</sequence>
<proteinExistence type="predicted"/>
<keyword evidence="1" id="KW-1133">Transmembrane helix</keyword>
<keyword evidence="3" id="KW-1185">Reference proteome</keyword>
<evidence type="ECO:0000256" key="1">
    <source>
        <dbReference type="SAM" id="Phobius"/>
    </source>
</evidence>
<protein>
    <submittedName>
        <fullName evidence="2">MFS transporter</fullName>
    </submittedName>
</protein>
<dbReference type="InterPro" id="IPR036259">
    <property type="entry name" value="MFS_trans_sf"/>
</dbReference>
<name>A0ABV5UMQ5_9MICC</name>
<evidence type="ECO:0000313" key="3">
    <source>
        <dbReference type="Proteomes" id="UP001589536"/>
    </source>
</evidence>
<keyword evidence="1" id="KW-0472">Membrane</keyword>
<reference evidence="2 3" key="1">
    <citation type="submission" date="2024-09" db="EMBL/GenBank/DDBJ databases">
        <authorList>
            <person name="Sun Q."/>
            <person name="Mori K."/>
        </authorList>
    </citation>
    <scope>NUCLEOTIDE SEQUENCE [LARGE SCALE GENOMIC DNA]</scope>
    <source>
        <strain evidence="2 3">JCM 13519</strain>
    </source>
</reference>